<feature type="compositionally biased region" description="Basic and acidic residues" evidence="4">
    <location>
        <begin position="7"/>
        <end position="21"/>
    </location>
</feature>
<evidence type="ECO:0000256" key="1">
    <source>
        <dbReference type="ARBA" id="ARBA00008045"/>
    </source>
</evidence>
<sequence>MSSGHMLRKEDEVDVSVRPHDQSNINEFGRLNARLHEATAEKDSLNQRLEHLDDASTELMMGSGTKVSLLLGDAFITVTEEDASEFCEEQVDKV</sequence>
<protein>
    <recommendedName>
        <fullName evidence="7">Prefoldin subunit 4</fullName>
    </recommendedName>
</protein>
<gene>
    <name evidence="5" type="ORF">TrRE_jg3398</name>
</gene>
<dbReference type="InterPro" id="IPR016661">
    <property type="entry name" value="PFDN4"/>
</dbReference>
<dbReference type="EMBL" id="BRXZ01007564">
    <property type="protein sequence ID" value="GMI29820.1"/>
    <property type="molecule type" value="Genomic_DNA"/>
</dbReference>
<dbReference type="GO" id="GO:0005737">
    <property type="term" value="C:cytoplasm"/>
    <property type="evidence" value="ECO:0007669"/>
    <property type="project" value="TreeGrafter"/>
</dbReference>
<dbReference type="OrthoDB" id="10250441at2759"/>
<evidence type="ECO:0000313" key="6">
    <source>
        <dbReference type="Proteomes" id="UP001165082"/>
    </source>
</evidence>
<dbReference type="GO" id="GO:0051082">
    <property type="term" value="F:unfolded protein binding"/>
    <property type="evidence" value="ECO:0007669"/>
    <property type="project" value="InterPro"/>
</dbReference>
<dbReference type="InterPro" id="IPR002777">
    <property type="entry name" value="PFD_beta-like"/>
</dbReference>
<keyword evidence="3" id="KW-0175">Coiled coil</keyword>
<evidence type="ECO:0000256" key="2">
    <source>
        <dbReference type="ARBA" id="ARBA00023186"/>
    </source>
</evidence>
<dbReference type="PANTHER" id="PTHR21100:SF9">
    <property type="entry name" value="PREFOLDIN SUBUNIT 4"/>
    <property type="match status" value="1"/>
</dbReference>
<dbReference type="GO" id="GO:0006457">
    <property type="term" value="P:protein folding"/>
    <property type="evidence" value="ECO:0007669"/>
    <property type="project" value="InterPro"/>
</dbReference>
<feature type="coiled-coil region" evidence="3">
    <location>
        <begin position="28"/>
        <end position="55"/>
    </location>
</feature>
<keyword evidence="2" id="KW-0143">Chaperone</keyword>
<evidence type="ECO:0000256" key="4">
    <source>
        <dbReference type="SAM" id="MobiDB-lite"/>
    </source>
</evidence>
<accession>A0A9W7G2U8</accession>
<evidence type="ECO:0008006" key="7">
    <source>
        <dbReference type="Google" id="ProtNLM"/>
    </source>
</evidence>
<proteinExistence type="inferred from homology"/>
<dbReference type="GO" id="GO:0016272">
    <property type="term" value="C:prefoldin complex"/>
    <property type="evidence" value="ECO:0007669"/>
    <property type="project" value="InterPro"/>
</dbReference>
<dbReference type="AlphaFoldDB" id="A0A9W7G2U8"/>
<feature type="non-terminal residue" evidence="5">
    <location>
        <position position="94"/>
    </location>
</feature>
<dbReference type="Proteomes" id="UP001165082">
    <property type="component" value="Unassembled WGS sequence"/>
</dbReference>
<evidence type="ECO:0000313" key="5">
    <source>
        <dbReference type="EMBL" id="GMI29820.1"/>
    </source>
</evidence>
<reference evidence="5" key="1">
    <citation type="submission" date="2022-07" db="EMBL/GenBank/DDBJ databases">
        <title>Genome analysis of Parmales, a sister group of diatoms, reveals the evolutionary specialization of diatoms from phago-mixotrophs to photoautotrophs.</title>
        <authorList>
            <person name="Ban H."/>
            <person name="Sato S."/>
            <person name="Yoshikawa S."/>
            <person name="Kazumasa Y."/>
            <person name="Nakamura Y."/>
            <person name="Ichinomiya M."/>
            <person name="Saitoh K."/>
            <person name="Sato N."/>
            <person name="Blanc-Mathieu R."/>
            <person name="Endo H."/>
            <person name="Kuwata A."/>
            <person name="Ogata H."/>
        </authorList>
    </citation>
    <scope>NUCLEOTIDE SEQUENCE</scope>
</reference>
<keyword evidence="6" id="KW-1185">Reference proteome</keyword>
<organism evidence="5 6">
    <name type="scientific">Triparma retinervis</name>
    <dbReference type="NCBI Taxonomy" id="2557542"/>
    <lineage>
        <taxon>Eukaryota</taxon>
        <taxon>Sar</taxon>
        <taxon>Stramenopiles</taxon>
        <taxon>Ochrophyta</taxon>
        <taxon>Bolidophyceae</taxon>
        <taxon>Parmales</taxon>
        <taxon>Triparmaceae</taxon>
        <taxon>Triparma</taxon>
    </lineage>
</organism>
<comment type="similarity">
    <text evidence="1">Belongs to the prefoldin subunit beta family.</text>
</comment>
<feature type="region of interest" description="Disordered" evidence="4">
    <location>
        <begin position="1"/>
        <end position="21"/>
    </location>
</feature>
<dbReference type="Pfam" id="PF01920">
    <property type="entry name" value="Prefoldin_2"/>
    <property type="match status" value="1"/>
</dbReference>
<name>A0A9W7G2U8_9STRA</name>
<evidence type="ECO:0000256" key="3">
    <source>
        <dbReference type="SAM" id="Coils"/>
    </source>
</evidence>
<comment type="caution">
    <text evidence="5">The sequence shown here is derived from an EMBL/GenBank/DDBJ whole genome shotgun (WGS) entry which is preliminary data.</text>
</comment>
<dbReference type="PANTHER" id="PTHR21100">
    <property type="entry name" value="PREFOLDIN SUBUNIT 4"/>
    <property type="match status" value="1"/>
</dbReference>